<dbReference type="STRING" id="1492.ATN24_17440"/>
<keyword evidence="2" id="KW-1185">Reference proteome</keyword>
<organism evidence="1 2">
    <name type="scientific">Clostridium butyricum E4 str. BoNT E BL5262</name>
    <dbReference type="NCBI Taxonomy" id="632245"/>
    <lineage>
        <taxon>Bacteria</taxon>
        <taxon>Bacillati</taxon>
        <taxon>Bacillota</taxon>
        <taxon>Clostridia</taxon>
        <taxon>Eubacteriales</taxon>
        <taxon>Clostridiaceae</taxon>
        <taxon>Clostridium</taxon>
    </lineage>
</organism>
<protein>
    <submittedName>
        <fullName evidence="1">Uncharacterized protein</fullName>
    </submittedName>
</protein>
<dbReference type="EMBL" id="ACOM01000005">
    <property type="protein sequence ID" value="EEP53069.1"/>
    <property type="molecule type" value="Genomic_DNA"/>
</dbReference>
<comment type="caution">
    <text evidence="1">The sequence shown here is derived from an EMBL/GenBank/DDBJ whole genome shotgun (WGS) entry which is preliminary data.</text>
</comment>
<dbReference type="eggNOG" id="ENOG5033GI6">
    <property type="taxonomic scope" value="Bacteria"/>
</dbReference>
<gene>
    <name evidence="1" type="ORF">CLP_1617</name>
</gene>
<name>C4IFB3_CLOBU</name>
<proteinExistence type="predicted"/>
<sequence>MNPQKIFEELDNCILALSKGNIEQKQLGLKKAKAERDYRIKYNQKMIELKLEKCQATLITSLAKSNPEVAELAMERDIAESAYYTCISATENLRLEAEILRTKVAWLRTELRNS</sequence>
<evidence type="ECO:0000313" key="1">
    <source>
        <dbReference type="EMBL" id="EEP53069.1"/>
    </source>
</evidence>
<evidence type="ECO:0000313" key="2">
    <source>
        <dbReference type="Proteomes" id="UP000003081"/>
    </source>
</evidence>
<dbReference type="HOGENOM" id="CLU_169503_0_0_9"/>
<dbReference type="AlphaFoldDB" id="C4IFB3"/>
<accession>C4IFB3</accession>
<dbReference type="Proteomes" id="UP000003081">
    <property type="component" value="Unassembled WGS sequence"/>
</dbReference>
<dbReference type="RefSeq" id="WP_003406460.1">
    <property type="nucleotide sequence ID" value="NZ_ACOM01000005.1"/>
</dbReference>
<reference evidence="1 2" key="1">
    <citation type="submission" date="2009-08" db="EMBL/GenBank/DDBJ databases">
        <authorList>
            <person name="Shrivastava S."/>
            <person name="Brinkac L.B."/>
            <person name="Brown J.L."/>
            <person name="Bruce D.B."/>
            <person name="Detter C."/>
            <person name="Green L.D."/>
            <person name="Munk C.A."/>
            <person name="Rogers Y.C."/>
            <person name="Tapia R."/>
            <person name="Sims D.R."/>
            <person name="Smith L.A."/>
            <person name="Smith T.J."/>
            <person name="Sutton G."/>
            <person name="Brettin T."/>
        </authorList>
    </citation>
    <scope>NUCLEOTIDE SEQUENCE [LARGE SCALE GENOMIC DNA]</scope>
    <source>
        <strain evidence="2">E4 str. BoNT E BL5262</strain>
    </source>
</reference>